<keyword evidence="2" id="KW-1185">Reference proteome</keyword>
<proteinExistence type="predicted"/>
<evidence type="ECO:0000313" key="1">
    <source>
        <dbReference type="EMBL" id="WOO78075.1"/>
    </source>
</evidence>
<protein>
    <submittedName>
        <fullName evidence="1">Uncharacterized protein</fullName>
    </submittedName>
</protein>
<reference evidence="1" key="1">
    <citation type="submission" date="2023-10" db="EMBL/GenBank/DDBJ databases">
        <authorList>
            <person name="Noh H."/>
        </authorList>
    </citation>
    <scope>NUCLEOTIDE SEQUENCE</scope>
    <source>
        <strain evidence="1">DUCC4014</strain>
    </source>
</reference>
<dbReference type="RefSeq" id="XP_062624107.1">
    <property type="nucleotide sequence ID" value="XM_062768123.1"/>
</dbReference>
<dbReference type="EMBL" id="CP086714">
    <property type="protein sequence ID" value="WOO78075.1"/>
    <property type="molecule type" value="Genomic_DNA"/>
</dbReference>
<name>A0AAF1BHV6_9TREE</name>
<sequence length="397" mass="44616">MAGLGHDTAIEWSAASIIFGLPHLVDSILDHATRVTLVTFMRVNEDLHNEAGKRLYHTVRIDGHNMAGFFRGAIEPDDVDSHCVVSASDDCKRAPDEDYFDTLYPPVELAKHGAERGKFKAALLARVRVLSIGRHHTCVCNYYSTYAKNLLCNLDTLRLVPAIDATPQPSTWCDDTEYYDDHCRLLMCLEPRKIVWRNLGANPMIFFDAWPDDHLFNATNLKEVVVACYADFADQFLIEDVELGPGTKVKVIFNCQWEEWAPRPSRLYDSDSDIGTEFRPPNPQNIVNSMIYWSSCYELPLAVVGLETVSFIGRGGLVTPPATMSSAEQVKNAGHQQFVKNALIAGYRNKAQVQREEGNKAPDFEGSVLFQTLDEYAALPESERCYELHDGLPPRLE</sequence>
<gene>
    <name evidence="1" type="ORF">LOC62_01G001628</name>
</gene>
<dbReference type="GeneID" id="87804883"/>
<evidence type="ECO:0000313" key="2">
    <source>
        <dbReference type="Proteomes" id="UP000827549"/>
    </source>
</evidence>
<organism evidence="1 2">
    <name type="scientific">Vanrija pseudolonga</name>
    <dbReference type="NCBI Taxonomy" id="143232"/>
    <lineage>
        <taxon>Eukaryota</taxon>
        <taxon>Fungi</taxon>
        <taxon>Dikarya</taxon>
        <taxon>Basidiomycota</taxon>
        <taxon>Agaricomycotina</taxon>
        <taxon>Tremellomycetes</taxon>
        <taxon>Trichosporonales</taxon>
        <taxon>Trichosporonaceae</taxon>
        <taxon>Vanrija</taxon>
    </lineage>
</organism>
<accession>A0AAF1BHV6</accession>
<dbReference type="Proteomes" id="UP000827549">
    <property type="component" value="Chromosome 1"/>
</dbReference>
<dbReference type="AlphaFoldDB" id="A0AAF1BHV6"/>